<keyword evidence="5" id="KW-1185">Reference proteome</keyword>
<dbReference type="InterPro" id="IPR002401">
    <property type="entry name" value="Cyt_P450_E_grp-I"/>
</dbReference>
<reference evidence="4 5" key="1">
    <citation type="submission" date="2024-04" db="EMBL/GenBank/DDBJ databases">
        <authorList>
            <consortium name="Genoscope - CEA"/>
            <person name="William W."/>
        </authorList>
    </citation>
    <scope>NUCLEOTIDE SEQUENCE [LARGE SCALE GENOMIC DNA]</scope>
</reference>
<evidence type="ECO:0000313" key="5">
    <source>
        <dbReference type="Proteomes" id="UP001497497"/>
    </source>
</evidence>
<gene>
    <name evidence="4" type="ORF">GSLYS_00021212001</name>
</gene>
<dbReference type="InterPro" id="IPR001128">
    <property type="entry name" value="Cyt_P450"/>
</dbReference>
<dbReference type="Pfam" id="PF00067">
    <property type="entry name" value="p450"/>
    <property type="match status" value="1"/>
</dbReference>
<dbReference type="InterPro" id="IPR036396">
    <property type="entry name" value="Cyt_P450_sf"/>
</dbReference>
<proteinExistence type="inferred from homology"/>
<evidence type="ECO:0000256" key="3">
    <source>
        <dbReference type="ARBA" id="ARBA00023004"/>
    </source>
</evidence>
<accession>A0AAV2ILL5</accession>
<keyword evidence="3" id="KW-0408">Iron</keyword>
<comment type="caution">
    <text evidence="4">The sequence shown here is derived from an EMBL/GenBank/DDBJ whole genome shotgun (WGS) entry which is preliminary data.</text>
</comment>
<evidence type="ECO:0000256" key="2">
    <source>
        <dbReference type="ARBA" id="ARBA00022723"/>
    </source>
</evidence>
<dbReference type="GO" id="GO:0020037">
    <property type="term" value="F:heme binding"/>
    <property type="evidence" value="ECO:0007669"/>
    <property type="project" value="InterPro"/>
</dbReference>
<dbReference type="GO" id="GO:0016705">
    <property type="term" value="F:oxidoreductase activity, acting on paired donors, with incorporation or reduction of molecular oxygen"/>
    <property type="evidence" value="ECO:0007669"/>
    <property type="project" value="InterPro"/>
</dbReference>
<dbReference type="PANTHER" id="PTHR24300">
    <property type="entry name" value="CYTOCHROME P450 508A4-RELATED"/>
    <property type="match status" value="1"/>
</dbReference>
<dbReference type="EMBL" id="CAXITT010001095">
    <property type="protein sequence ID" value="CAL1547895.1"/>
    <property type="molecule type" value="Genomic_DNA"/>
</dbReference>
<dbReference type="InterPro" id="IPR050182">
    <property type="entry name" value="Cytochrome_P450_fam2"/>
</dbReference>
<dbReference type="AlphaFoldDB" id="A0AAV2ILL5"/>
<evidence type="ECO:0000256" key="1">
    <source>
        <dbReference type="ARBA" id="ARBA00010617"/>
    </source>
</evidence>
<keyword evidence="2" id="KW-0479">Metal-binding</keyword>
<organism evidence="4 5">
    <name type="scientific">Lymnaea stagnalis</name>
    <name type="common">Great pond snail</name>
    <name type="synonym">Helix stagnalis</name>
    <dbReference type="NCBI Taxonomy" id="6523"/>
    <lineage>
        <taxon>Eukaryota</taxon>
        <taxon>Metazoa</taxon>
        <taxon>Spiralia</taxon>
        <taxon>Lophotrochozoa</taxon>
        <taxon>Mollusca</taxon>
        <taxon>Gastropoda</taxon>
        <taxon>Heterobranchia</taxon>
        <taxon>Euthyneura</taxon>
        <taxon>Panpulmonata</taxon>
        <taxon>Hygrophila</taxon>
        <taxon>Lymnaeoidea</taxon>
        <taxon>Lymnaeidae</taxon>
        <taxon>Lymnaea</taxon>
    </lineage>
</organism>
<dbReference type="Gene3D" id="1.10.630.10">
    <property type="entry name" value="Cytochrome P450"/>
    <property type="match status" value="1"/>
</dbReference>
<dbReference type="PRINTS" id="PR00463">
    <property type="entry name" value="EP450I"/>
</dbReference>
<evidence type="ECO:0008006" key="6">
    <source>
        <dbReference type="Google" id="ProtNLM"/>
    </source>
</evidence>
<evidence type="ECO:0000313" key="4">
    <source>
        <dbReference type="EMBL" id="CAL1547895.1"/>
    </source>
</evidence>
<protein>
    <recommendedName>
        <fullName evidence="6">Cytochrome P450</fullName>
    </recommendedName>
</protein>
<comment type="similarity">
    <text evidence="1">Belongs to the cytochrome P450 family.</text>
</comment>
<sequence length="267" mass="30562">MSETLNELKAGFKNGKNVKFSSQIKGYVLNLVCVLLTENTSEQGLYDLTTIEDFTKSLDEIFLIENETFLHTFPFLGFAPGLKFKALHENLTNSAHNLHEAFFYAVKATIKPGLQRGFIDDLLNAQHELDQEGCPQLFEDEAVKAMIQNVVVGAYLTTLSTVETLFLHLLHRQDIQDRIFQEIVDVIGESPPRLHHRPSMPFTESVILETLCLSALAPFYVPHRIREDVLFDEYVIPKGTGTVLQMNSWFNLHLEKRWIDPWTFHPS</sequence>
<dbReference type="GO" id="GO:0004497">
    <property type="term" value="F:monooxygenase activity"/>
    <property type="evidence" value="ECO:0007669"/>
    <property type="project" value="InterPro"/>
</dbReference>
<dbReference type="Proteomes" id="UP001497497">
    <property type="component" value="Unassembled WGS sequence"/>
</dbReference>
<dbReference type="SUPFAM" id="SSF48264">
    <property type="entry name" value="Cytochrome P450"/>
    <property type="match status" value="1"/>
</dbReference>
<dbReference type="GO" id="GO:0005506">
    <property type="term" value="F:iron ion binding"/>
    <property type="evidence" value="ECO:0007669"/>
    <property type="project" value="InterPro"/>
</dbReference>
<name>A0AAV2ILL5_LYMST</name>